<gene>
    <name evidence="2" type="ORF">DQP58_20555</name>
</gene>
<evidence type="ECO:0000313" key="2">
    <source>
        <dbReference type="EMBL" id="RAU91483.1"/>
    </source>
</evidence>
<dbReference type="AlphaFoldDB" id="A0A329K7Y2"/>
<evidence type="ECO:0000256" key="1">
    <source>
        <dbReference type="SAM" id="MobiDB-lite"/>
    </source>
</evidence>
<name>A0A329K7Y2_9MYCO</name>
<organism evidence="2 3">
    <name type="scientific">Mycobacterium colombiense</name>
    <dbReference type="NCBI Taxonomy" id="339268"/>
    <lineage>
        <taxon>Bacteria</taxon>
        <taxon>Bacillati</taxon>
        <taxon>Actinomycetota</taxon>
        <taxon>Actinomycetes</taxon>
        <taxon>Mycobacteriales</taxon>
        <taxon>Mycobacteriaceae</taxon>
        <taxon>Mycobacterium</taxon>
        <taxon>Mycobacterium avium complex (MAC)</taxon>
    </lineage>
</organism>
<feature type="compositionally biased region" description="Basic and acidic residues" evidence="1">
    <location>
        <begin position="39"/>
        <end position="51"/>
    </location>
</feature>
<dbReference type="Proteomes" id="UP000250347">
    <property type="component" value="Unassembled WGS sequence"/>
</dbReference>
<protein>
    <submittedName>
        <fullName evidence="2">MmpL protein</fullName>
    </submittedName>
</protein>
<proteinExistence type="predicted"/>
<reference evidence="2 3" key="1">
    <citation type="submission" date="2018-06" db="EMBL/GenBank/DDBJ databases">
        <title>NTM in soil in Japan.</title>
        <authorList>
            <person name="Ohya K."/>
        </authorList>
    </citation>
    <scope>NUCLEOTIDE SEQUENCE [LARGE SCALE GENOMIC DNA]</scope>
    <source>
        <strain evidence="2 3">GF76</strain>
    </source>
</reference>
<accession>A0A329K7Y2</accession>
<dbReference type="EMBL" id="QMEU01000086">
    <property type="protein sequence ID" value="RAU91483.1"/>
    <property type="molecule type" value="Genomic_DNA"/>
</dbReference>
<sequence>MPGNRSDDSDAAEPTTALPKMRAGGSGLNDPNAATEQVNAHEQDENGDPARQRRRSGGGLSAQDLLRREGRL</sequence>
<evidence type="ECO:0000313" key="3">
    <source>
        <dbReference type="Proteomes" id="UP000250347"/>
    </source>
</evidence>
<comment type="caution">
    <text evidence="2">The sequence shown here is derived from an EMBL/GenBank/DDBJ whole genome shotgun (WGS) entry which is preliminary data.</text>
</comment>
<feature type="region of interest" description="Disordered" evidence="1">
    <location>
        <begin position="1"/>
        <end position="72"/>
    </location>
</feature>